<evidence type="ECO:0000313" key="4">
    <source>
        <dbReference type="EMBL" id="BAF35048.1"/>
    </source>
</evidence>
<protein>
    <submittedName>
        <fullName evidence="4">Succinyl-diaminopimelate desuccinylase</fullName>
    </submittedName>
</protein>
<dbReference type="AlphaFoldDB" id="Q05FX3"/>
<dbReference type="GO" id="GO:0016787">
    <property type="term" value="F:hydrolase activity"/>
    <property type="evidence" value="ECO:0007669"/>
    <property type="project" value="InterPro"/>
</dbReference>
<dbReference type="Gene3D" id="3.40.630.10">
    <property type="entry name" value="Zn peptidases"/>
    <property type="match status" value="1"/>
</dbReference>
<dbReference type="RefSeq" id="WP_011672240.1">
    <property type="nucleotide sequence ID" value="NC_008512.1"/>
</dbReference>
<dbReference type="InterPro" id="IPR050072">
    <property type="entry name" value="Peptidase_M20A"/>
</dbReference>
<evidence type="ECO:0000256" key="2">
    <source>
        <dbReference type="ARBA" id="ARBA00022833"/>
    </source>
</evidence>
<organism evidence="4 5">
    <name type="scientific">Carsonella ruddii (strain PV)</name>
    <dbReference type="NCBI Taxonomy" id="387662"/>
    <lineage>
        <taxon>Bacteria</taxon>
        <taxon>Pseudomonadati</taxon>
        <taxon>Pseudomonadota</taxon>
        <taxon>Gammaproteobacteria</taxon>
        <taxon>Oceanospirillales</taxon>
        <taxon>Halomonadaceae</taxon>
        <taxon>Zymobacter group</taxon>
        <taxon>Candidatus Carsonella</taxon>
    </lineage>
</organism>
<dbReference type="SUPFAM" id="SSF53187">
    <property type="entry name" value="Zn-dependent exopeptidases"/>
    <property type="match status" value="1"/>
</dbReference>
<name>Q05FX3_CARRP</name>
<evidence type="ECO:0000313" key="5">
    <source>
        <dbReference type="Proteomes" id="UP000000777"/>
    </source>
</evidence>
<dbReference type="InterPro" id="IPR002933">
    <property type="entry name" value="Peptidase_M20"/>
</dbReference>
<evidence type="ECO:0000256" key="3">
    <source>
        <dbReference type="ARBA" id="ARBA00023285"/>
    </source>
</evidence>
<proteinExistence type="predicted"/>
<dbReference type="OrthoDB" id="9809784at2"/>
<dbReference type="PANTHER" id="PTHR43808:SF8">
    <property type="entry name" value="PEPTIDASE M20 DIMERISATION DOMAIN-CONTAINING PROTEIN"/>
    <property type="match status" value="1"/>
</dbReference>
<dbReference type="Pfam" id="PF01546">
    <property type="entry name" value="Peptidase_M20"/>
    <property type="match status" value="1"/>
</dbReference>
<keyword evidence="3" id="KW-0170">Cobalt</keyword>
<dbReference type="Proteomes" id="UP000000777">
    <property type="component" value="Chromosome"/>
</dbReference>
<dbReference type="EMBL" id="AP009180">
    <property type="protein sequence ID" value="BAF35048.1"/>
    <property type="molecule type" value="Genomic_DNA"/>
</dbReference>
<evidence type="ECO:0000256" key="1">
    <source>
        <dbReference type="ARBA" id="ARBA00022801"/>
    </source>
</evidence>
<keyword evidence="1" id="KW-0378">Hydrolase</keyword>
<dbReference type="HOGENOM" id="CLU_793851_0_0_6"/>
<dbReference type="STRING" id="387662.CRP_017"/>
<dbReference type="KEGG" id="crp:CRP_017"/>
<reference evidence="4 5" key="1">
    <citation type="journal article" date="2006" name="Science">
        <title>The 160-kilobase genome of the bacterial endosymbiont Carsonella.</title>
        <authorList>
            <person name="Nakabachi A."/>
            <person name="Yamashita A."/>
            <person name="Toh H."/>
            <person name="Ishikawa H."/>
            <person name="Dunbar H."/>
            <person name="Moran N."/>
            <person name="Hattori M."/>
        </authorList>
    </citation>
    <scope>NUCLEOTIDE SEQUENCE [LARGE SCALE GENOMIC DNA]</scope>
    <source>
        <strain evidence="4 5">PV</strain>
    </source>
</reference>
<sequence length="347" mass="41247">MILFFNSLKKILFKSLSYCCKKIFLIIIKYFKLINIELIKIRKVINLHLFNISYSYLYISHIDTVHESNVKWLKNPFSSYLFKKKIINRGIIDMKGSFISVLFFNKNILNFILTNDEESVSIYGIQYSISLLSARKKKFFFFFGTEPTSENIIGDYLKISRRGSFNLKIIFLGKIKHCAYLGKNLIKMLFSFFFLKKDIKKNILEYTNIFCGNNTDNLLSNKLFLKLNLRFNSFYSIFVLKKKFLFFLKSKNVYINWNLSGIPFLCYKNFYLIKILNIINTIQNIKTKINFLGGTSDLRYCFYTYYNSEIFEFGLINKSIHKINENCFLDDCFILSIIFYFFLNGIK</sequence>
<keyword evidence="2" id="KW-0862">Zinc</keyword>
<dbReference type="PANTHER" id="PTHR43808">
    <property type="entry name" value="ACETYLORNITHINE DEACETYLASE"/>
    <property type="match status" value="1"/>
</dbReference>
<accession>Q05FX3</accession>
<gene>
    <name evidence="4" type="ordered locus">CRP_017</name>
</gene>